<comment type="caution">
    <text evidence="8">Lacks conserved residue(s) required for the propagation of feature annotation.</text>
</comment>
<keyword evidence="10" id="KW-0548">Nucleotidyltransferase</keyword>
<comment type="function">
    <text evidence="8">Transfers a GMP moiety from GTP to Mo-molybdopterin (Mo-MPT) cofactor (Moco or molybdenum cofactor) to form Mo-molybdopterin guanine dinucleotide (Mo-MGD) cofactor.</text>
</comment>
<evidence type="ECO:0000256" key="8">
    <source>
        <dbReference type="HAMAP-Rule" id="MF_00316"/>
    </source>
</evidence>
<feature type="binding site" evidence="8">
    <location>
        <position position="71"/>
    </location>
    <ligand>
        <name>GTP</name>
        <dbReference type="ChEBI" id="CHEBI:37565"/>
    </ligand>
</feature>
<dbReference type="GO" id="GO:0005525">
    <property type="term" value="F:GTP binding"/>
    <property type="evidence" value="ECO:0007669"/>
    <property type="project" value="UniProtKB-UniRule"/>
</dbReference>
<comment type="domain">
    <text evidence="8">The N-terminal domain determines nucleotide recognition and specific binding, while the C-terminal domain determines the specific binding to the target protein.</text>
</comment>
<comment type="similarity">
    <text evidence="8">Belongs to the MobA family.</text>
</comment>
<evidence type="ECO:0000259" key="9">
    <source>
        <dbReference type="Pfam" id="PF12804"/>
    </source>
</evidence>
<dbReference type="CDD" id="cd02503">
    <property type="entry name" value="MobA"/>
    <property type="match status" value="1"/>
</dbReference>
<proteinExistence type="inferred from homology"/>
<dbReference type="HAMAP" id="MF_00316">
    <property type="entry name" value="MobA"/>
    <property type="match status" value="1"/>
</dbReference>
<feature type="binding site" evidence="8">
    <location>
        <position position="101"/>
    </location>
    <ligand>
        <name>GTP</name>
        <dbReference type="ChEBI" id="CHEBI:37565"/>
    </ligand>
</feature>
<comment type="cofactor">
    <cofactor evidence="8">
        <name>Mg(2+)</name>
        <dbReference type="ChEBI" id="CHEBI:18420"/>
    </cofactor>
</comment>
<dbReference type="Pfam" id="PF12804">
    <property type="entry name" value="NTP_transf_3"/>
    <property type="match status" value="1"/>
</dbReference>
<evidence type="ECO:0000313" key="11">
    <source>
        <dbReference type="Proteomes" id="UP000519004"/>
    </source>
</evidence>
<dbReference type="InterPro" id="IPR013482">
    <property type="entry name" value="Molybde_CF_guanTrfase"/>
</dbReference>
<dbReference type="RefSeq" id="WP_183947518.1">
    <property type="nucleotide sequence ID" value="NZ_JACHHX010000004.1"/>
</dbReference>
<evidence type="ECO:0000256" key="5">
    <source>
        <dbReference type="ARBA" id="ARBA00022842"/>
    </source>
</evidence>
<name>A0A7W7XYU8_9GAMM</name>
<gene>
    <name evidence="8" type="primary">mobA</name>
    <name evidence="10" type="ORF">HNQ58_000827</name>
</gene>
<evidence type="ECO:0000256" key="7">
    <source>
        <dbReference type="ARBA" id="ARBA00023150"/>
    </source>
</evidence>
<dbReference type="Proteomes" id="UP000519004">
    <property type="component" value="Unassembled WGS sequence"/>
</dbReference>
<evidence type="ECO:0000256" key="4">
    <source>
        <dbReference type="ARBA" id="ARBA00022741"/>
    </source>
</evidence>
<dbReference type="PANTHER" id="PTHR19136">
    <property type="entry name" value="MOLYBDENUM COFACTOR GUANYLYLTRANSFERASE"/>
    <property type="match status" value="1"/>
</dbReference>
<dbReference type="EMBL" id="JACHHX010000004">
    <property type="protein sequence ID" value="MBB5014950.1"/>
    <property type="molecule type" value="Genomic_DNA"/>
</dbReference>
<keyword evidence="1 8" id="KW-0963">Cytoplasm</keyword>
<sequence>MIAPAELTLGIIAGGAATRLHGRDKAWLRLADEPLVQRLVRAFAGQVSSTWISANRDLERYAAAGLPAVSDRVATRPGPLAGIDALLAACPTPWLLTVPVDLLHPPPDLPARLRAACADAAGAYARDDDGPQPLAALWRVAACRTAVAQALAGGDYAVHRVQAGLGLVRVDFAGLRFGNLNTPEDLARHGIQS</sequence>
<feature type="binding site" evidence="8">
    <location>
        <begin position="12"/>
        <end position="14"/>
    </location>
    <ligand>
        <name>GTP</name>
        <dbReference type="ChEBI" id="CHEBI:37565"/>
    </ligand>
</feature>
<keyword evidence="5 8" id="KW-0460">Magnesium</keyword>
<reference evidence="10 11" key="1">
    <citation type="submission" date="2020-08" db="EMBL/GenBank/DDBJ databases">
        <title>Genomic Encyclopedia of Type Strains, Phase IV (KMG-IV): sequencing the most valuable type-strain genomes for metagenomic binning, comparative biology and taxonomic classification.</title>
        <authorList>
            <person name="Goeker M."/>
        </authorList>
    </citation>
    <scope>NUCLEOTIDE SEQUENCE [LARGE SCALE GENOMIC DNA]</scope>
    <source>
        <strain evidence="10 11">DSM 25897</strain>
    </source>
</reference>
<comment type="subcellular location">
    <subcellularLocation>
        <location evidence="8">Cytoplasm</location>
    </subcellularLocation>
</comment>
<evidence type="ECO:0000256" key="1">
    <source>
        <dbReference type="ARBA" id="ARBA00022490"/>
    </source>
</evidence>
<dbReference type="Gene3D" id="3.90.550.10">
    <property type="entry name" value="Spore Coat Polysaccharide Biosynthesis Protein SpsA, Chain A"/>
    <property type="match status" value="1"/>
</dbReference>
<dbReference type="AlphaFoldDB" id="A0A7W7XYU8"/>
<accession>A0A7W7XYU8</accession>
<protein>
    <recommendedName>
        <fullName evidence="8">Molybdenum cofactor guanylyltransferase</fullName>
        <shortName evidence="8">MoCo guanylyltransferase</shortName>
        <ecNumber evidence="8">2.7.7.77</ecNumber>
    </recommendedName>
    <alternativeName>
        <fullName evidence="8">GTP:molybdopterin guanylyltransferase</fullName>
    </alternativeName>
    <alternativeName>
        <fullName evidence="8">Mo-MPT guanylyltransferase</fullName>
    </alternativeName>
    <alternativeName>
        <fullName evidence="8">Molybdopterin guanylyltransferase</fullName>
    </alternativeName>
    <alternativeName>
        <fullName evidence="8">Molybdopterin-guanine dinucleotide synthase</fullName>
        <shortName evidence="8">MGD synthase</shortName>
    </alternativeName>
</protein>
<evidence type="ECO:0000256" key="2">
    <source>
        <dbReference type="ARBA" id="ARBA00022679"/>
    </source>
</evidence>
<dbReference type="GO" id="GO:1902758">
    <property type="term" value="P:bis(molybdopterin guanine dinucleotide)molybdenum biosynthetic process"/>
    <property type="evidence" value="ECO:0007669"/>
    <property type="project" value="TreeGrafter"/>
</dbReference>
<keyword evidence="2 8" id="KW-0808">Transferase</keyword>
<keyword evidence="7 8" id="KW-0501">Molybdenum cofactor biosynthesis</keyword>
<feature type="binding site" evidence="8">
    <location>
        <position position="101"/>
    </location>
    <ligand>
        <name>Mg(2+)</name>
        <dbReference type="ChEBI" id="CHEBI:18420"/>
    </ligand>
</feature>
<evidence type="ECO:0000313" key="10">
    <source>
        <dbReference type="EMBL" id="MBB5014950.1"/>
    </source>
</evidence>
<dbReference type="InterPro" id="IPR025877">
    <property type="entry name" value="MobA-like_NTP_Trfase"/>
</dbReference>
<dbReference type="PANTHER" id="PTHR19136:SF81">
    <property type="entry name" value="MOLYBDENUM COFACTOR GUANYLYLTRANSFERASE"/>
    <property type="match status" value="1"/>
</dbReference>
<dbReference type="InterPro" id="IPR029044">
    <property type="entry name" value="Nucleotide-diphossugar_trans"/>
</dbReference>
<keyword evidence="6 8" id="KW-0342">GTP-binding</keyword>
<keyword evidence="4 8" id="KW-0547">Nucleotide-binding</keyword>
<evidence type="ECO:0000256" key="3">
    <source>
        <dbReference type="ARBA" id="ARBA00022723"/>
    </source>
</evidence>
<keyword evidence="3 8" id="KW-0479">Metal-binding</keyword>
<comment type="subunit">
    <text evidence="8">Monomer.</text>
</comment>
<dbReference type="GO" id="GO:0046872">
    <property type="term" value="F:metal ion binding"/>
    <property type="evidence" value="ECO:0007669"/>
    <property type="project" value="UniProtKB-KW"/>
</dbReference>
<organism evidence="10 11">
    <name type="scientific">Rehaibacterium terrae</name>
    <dbReference type="NCBI Taxonomy" id="1341696"/>
    <lineage>
        <taxon>Bacteria</taxon>
        <taxon>Pseudomonadati</taxon>
        <taxon>Pseudomonadota</taxon>
        <taxon>Gammaproteobacteria</taxon>
        <taxon>Lysobacterales</taxon>
        <taxon>Lysobacteraceae</taxon>
        <taxon>Rehaibacterium</taxon>
    </lineage>
</organism>
<feature type="domain" description="MobA-like NTP transferase" evidence="9">
    <location>
        <begin position="11"/>
        <end position="152"/>
    </location>
</feature>
<dbReference type="EC" id="2.7.7.77" evidence="8"/>
<keyword evidence="11" id="KW-1185">Reference proteome</keyword>
<evidence type="ECO:0000256" key="6">
    <source>
        <dbReference type="ARBA" id="ARBA00023134"/>
    </source>
</evidence>
<comment type="caution">
    <text evidence="10">The sequence shown here is derived from an EMBL/GenBank/DDBJ whole genome shotgun (WGS) entry which is preliminary data.</text>
</comment>
<dbReference type="GO" id="GO:0061603">
    <property type="term" value="F:molybdenum cofactor guanylyltransferase activity"/>
    <property type="evidence" value="ECO:0007669"/>
    <property type="project" value="UniProtKB-EC"/>
</dbReference>
<feature type="binding site" evidence="8">
    <location>
        <position position="25"/>
    </location>
    <ligand>
        <name>GTP</name>
        <dbReference type="ChEBI" id="CHEBI:37565"/>
    </ligand>
</feature>
<dbReference type="SUPFAM" id="SSF53448">
    <property type="entry name" value="Nucleotide-diphospho-sugar transferases"/>
    <property type="match status" value="1"/>
</dbReference>
<dbReference type="GO" id="GO:0005737">
    <property type="term" value="C:cytoplasm"/>
    <property type="evidence" value="ECO:0007669"/>
    <property type="project" value="UniProtKB-SubCell"/>
</dbReference>
<comment type="catalytic activity">
    <reaction evidence="8">
        <text>Mo-molybdopterin + GTP + H(+) = Mo-molybdopterin guanine dinucleotide + diphosphate</text>
        <dbReference type="Rhea" id="RHEA:34243"/>
        <dbReference type="ChEBI" id="CHEBI:15378"/>
        <dbReference type="ChEBI" id="CHEBI:33019"/>
        <dbReference type="ChEBI" id="CHEBI:37565"/>
        <dbReference type="ChEBI" id="CHEBI:71302"/>
        <dbReference type="ChEBI" id="CHEBI:71310"/>
        <dbReference type="EC" id="2.7.7.77"/>
    </reaction>
</comment>